<evidence type="ECO:0000313" key="3">
    <source>
        <dbReference type="Proteomes" id="UP001215598"/>
    </source>
</evidence>
<evidence type="ECO:0000313" key="2">
    <source>
        <dbReference type="EMBL" id="KAJ7781392.1"/>
    </source>
</evidence>
<feature type="region of interest" description="Disordered" evidence="1">
    <location>
        <begin position="1"/>
        <end position="21"/>
    </location>
</feature>
<dbReference type="AlphaFoldDB" id="A0AAD7K9X8"/>
<dbReference type="Proteomes" id="UP001215598">
    <property type="component" value="Unassembled WGS sequence"/>
</dbReference>
<reference evidence="2" key="1">
    <citation type="submission" date="2023-03" db="EMBL/GenBank/DDBJ databases">
        <title>Massive genome expansion in bonnet fungi (Mycena s.s.) driven by repeated elements and novel gene families across ecological guilds.</title>
        <authorList>
            <consortium name="Lawrence Berkeley National Laboratory"/>
            <person name="Harder C.B."/>
            <person name="Miyauchi S."/>
            <person name="Viragh M."/>
            <person name="Kuo A."/>
            <person name="Thoen E."/>
            <person name="Andreopoulos B."/>
            <person name="Lu D."/>
            <person name="Skrede I."/>
            <person name="Drula E."/>
            <person name="Henrissat B."/>
            <person name="Morin E."/>
            <person name="Kohler A."/>
            <person name="Barry K."/>
            <person name="LaButti K."/>
            <person name="Morin E."/>
            <person name="Salamov A."/>
            <person name="Lipzen A."/>
            <person name="Mereny Z."/>
            <person name="Hegedus B."/>
            <person name="Baldrian P."/>
            <person name="Stursova M."/>
            <person name="Weitz H."/>
            <person name="Taylor A."/>
            <person name="Grigoriev I.V."/>
            <person name="Nagy L.G."/>
            <person name="Martin F."/>
            <person name="Kauserud H."/>
        </authorList>
    </citation>
    <scope>NUCLEOTIDE SEQUENCE</scope>
    <source>
        <strain evidence="2">CBHHK182m</strain>
    </source>
</reference>
<proteinExistence type="predicted"/>
<evidence type="ECO:0000256" key="1">
    <source>
        <dbReference type="SAM" id="MobiDB-lite"/>
    </source>
</evidence>
<accession>A0AAD7K9X8</accession>
<gene>
    <name evidence="2" type="ORF">B0H16DRAFT_1818667</name>
</gene>
<feature type="compositionally biased region" description="Basic and acidic residues" evidence="1">
    <location>
        <begin position="83"/>
        <end position="92"/>
    </location>
</feature>
<protein>
    <submittedName>
        <fullName evidence="2">Uncharacterized protein</fullName>
    </submittedName>
</protein>
<comment type="caution">
    <text evidence="2">The sequence shown here is derived from an EMBL/GenBank/DDBJ whole genome shotgun (WGS) entry which is preliminary data.</text>
</comment>
<dbReference type="EMBL" id="JARKIB010000004">
    <property type="protein sequence ID" value="KAJ7781392.1"/>
    <property type="molecule type" value="Genomic_DNA"/>
</dbReference>
<organism evidence="2 3">
    <name type="scientific">Mycena metata</name>
    <dbReference type="NCBI Taxonomy" id="1033252"/>
    <lineage>
        <taxon>Eukaryota</taxon>
        <taxon>Fungi</taxon>
        <taxon>Dikarya</taxon>
        <taxon>Basidiomycota</taxon>
        <taxon>Agaricomycotina</taxon>
        <taxon>Agaricomycetes</taxon>
        <taxon>Agaricomycetidae</taxon>
        <taxon>Agaricales</taxon>
        <taxon>Marasmiineae</taxon>
        <taxon>Mycenaceae</taxon>
        <taxon>Mycena</taxon>
    </lineage>
</organism>
<sequence length="270" mass="29821">MGKHEKQDKEKKKKKKKREYHTVIEELDGTLVCSCCEFNATAKTCLQISAARLYRDFGPPERYSSRPSFSSYPSFVQTPCLPDPEKKKESGNRNKRQKKDHPGGTLKKEKGPRPPADHHIDDEHESFLEALEEADYNPFPTADKSVNQPPVSSGRPAGITAHQPGRSPTKFSKKPGPSKGNGYNSLLPSLSNKSPRKSPVKIVGQLGSESSSEDSSDSQSNKPKSVLPIPPKDKGKAKAAPEPQGPAVTAEDLDILDIDFKRWDDQAYSR</sequence>
<name>A0AAD7K9X8_9AGAR</name>
<feature type="compositionally biased region" description="Low complexity" evidence="1">
    <location>
        <begin position="184"/>
        <end position="193"/>
    </location>
</feature>
<feature type="compositionally biased region" description="Basic and acidic residues" evidence="1">
    <location>
        <begin position="1"/>
        <end position="10"/>
    </location>
</feature>
<keyword evidence="3" id="KW-1185">Reference proteome</keyword>
<feature type="compositionally biased region" description="Basic and acidic residues" evidence="1">
    <location>
        <begin position="100"/>
        <end position="127"/>
    </location>
</feature>
<feature type="region of interest" description="Disordered" evidence="1">
    <location>
        <begin position="61"/>
        <end position="251"/>
    </location>
</feature>
<feature type="compositionally biased region" description="Low complexity" evidence="1">
    <location>
        <begin position="65"/>
        <end position="75"/>
    </location>
</feature>